<feature type="region of interest" description="Disordered" evidence="1">
    <location>
        <begin position="20"/>
        <end position="66"/>
    </location>
</feature>
<sequence length="291" mass="31809">MAAPCNSELPSEASSCLKIPKNELISPPSPGLSDGNRSLSNPSTPSRSSPLNAGTPGAAPTGLSGASPSVSFSTACRGMSWTPAETNALIAVWGNERLVEARYQQLEGAGTIFGTKAPGPAMYDRVSRALAELGYERTPSQCRERMKTLRRCYSRVKERGVGKRKSSYTFEQLERVFGQGGWDTQPCQPVLINSSGLYQEMESDGSTMEDYSQDDWGNHSQDLQGFPGEDLAPWVVQKPSLPCPPNDEEISIPKRPAKNNREPIEETQVSSFHTLCRNTEYASTQMLMFFS</sequence>
<proteinExistence type="predicted"/>
<gene>
    <name evidence="5" type="primary">msantd2.S</name>
    <name evidence="4" type="synonym">LOC108704929</name>
</gene>
<feature type="compositionally biased region" description="Low complexity" evidence="1">
    <location>
        <begin position="36"/>
        <end position="52"/>
    </location>
</feature>
<dbReference type="Xenbase" id="XB-GENE-17335733">
    <property type="gene designation" value="msantd2.S"/>
</dbReference>
<dbReference type="InterPro" id="IPR044822">
    <property type="entry name" value="Myb_DNA-bind_4"/>
</dbReference>
<dbReference type="AlphaFoldDB" id="A0A8J0U5T1"/>
<evidence type="ECO:0000313" key="5">
    <source>
        <dbReference type="Xenbase" id="XB-GENE-17335733"/>
    </source>
</evidence>
<dbReference type="Proteomes" id="UP000186698">
    <property type="component" value="Chromosome 7S"/>
</dbReference>
<dbReference type="CTD" id="108704929"/>
<feature type="domain" description="Myb/SANT-like DNA-binding" evidence="2">
    <location>
        <begin position="80"/>
        <end position="175"/>
    </location>
</feature>
<organism evidence="3 4">
    <name type="scientific">Xenopus laevis</name>
    <name type="common">African clawed frog</name>
    <dbReference type="NCBI Taxonomy" id="8355"/>
    <lineage>
        <taxon>Eukaryota</taxon>
        <taxon>Metazoa</taxon>
        <taxon>Chordata</taxon>
        <taxon>Craniata</taxon>
        <taxon>Vertebrata</taxon>
        <taxon>Euteleostomi</taxon>
        <taxon>Amphibia</taxon>
        <taxon>Batrachia</taxon>
        <taxon>Anura</taxon>
        <taxon>Pipoidea</taxon>
        <taxon>Pipidae</taxon>
        <taxon>Xenopodinae</taxon>
        <taxon>Xenopus</taxon>
        <taxon>Xenopus</taxon>
    </lineage>
</organism>
<dbReference type="PANTHER" id="PTHR46933">
    <property type="entry name" value="MYB/SANT-LIKE DNA-BINDING DOMAIN-CONTAINING PROTEIN 2"/>
    <property type="match status" value="1"/>
</dbReference>
<dbReference type="AGR" id="Xenbase:XB-GENE-17335733"/>
<protein>
    <submittedName>
        <fullName evidence="4">Myb/SANT-like DNA-binding domain-containing protein 2 isoform X2</fullName>
    </submittedName>
</protein>
<evidence type="ECO:0000256" key="1">
    <source>
        <dbReference type="SAM" id="MobiDB-lite"/>
    </source>
</evidence>
<accession>A0A8J0U5T1</accession>
<name>A0A8J0U5T1_XENLA</name>
<keyword evidence="3" id="KW-1185">Reference proteome</keyword>
<dbReference type="PANTHER" id="PTHR46933:SF1">
    <property type="entry name" value="MYB_SANT-LIKE DNA-BINDING DOMAIN-CONTAINING PROTEIN 2"/>
    <property type="match status" value="1"/>
</dbReference>
<dbReference type="Gene3D" id="1.10.10.60">
    <property type="entry name" value="Homeodomain-like"/>
    <property type="match status" value="1"/>
</dbReference>
<dbReference type="GeneID" id="108704929"/>
<evidence type="ECO:0000313" key="3">
    <source>
        <dbReference type="Proteomes" id="UP000186698"/>
    </source>
</evidence>
<dbReference type="InterPro" id="IPR042792">
    <property type="entry name" value="MSANTD2"/>
</dbReference>
<reference evidence="4" key="1">
    <citation type="submission" date="2025-08" db="UniProtKB">
        <authorList>
            <consortium name="RefSeq"/>
        </authorList>
    </citation>
    <scope>IDENTIFICATION</scope>
    <source>
        <strain evidence="4">J_2021</strain>
        <tissue evidence="4">Erythrocytes</tissue>
    </source>
</reference>
<dbReference type="RefSeq" id="XP_018097150.1">
    <property type="nucleotide sequence ID" value="XM_018241661.2"/>
</dbReference>
<dbReference type="Pfam" id="PF13837">
    <property type="entry name" value="Myb_DNA-bind_4"/>
    <property type="match status" value="1"/>
</dbReference>
<evidence type="ECO:0000313" key="4">
    <source>
        <dbReference type="RefSeq" id="XP_018097150.1"/>
    </source>
</evidence>
<dbReference type="OrthoDB" id="691673at2759"/>
<evidence type="ECO:0000259" key="2">
    <source>
        <dbReference type="Pfam" id="PF13837"/>
    </source>
</evidence>